<dbReference type="Gene3D" id="1.10.10.60">
    <property type="entry name" value="Homeodomain-like"/>
    <property type="match status" value="1"/>
</dbReference>
<dbReference type="PROSITE" id="PS00675">
    <property type="entry name" value="SIGMA54_INTERACT_1"/>
    <property type="match status" value="1"/>
</dbReference>
<dbReference type="AlphaFoldDB" id="A0A7J0BJR2"/>
<evidence type="ECO:0000313" key="8">
    <source>
        <dbReference type="EMBL" id="GFM33461.1"/>
    </source>
</evidence>
<dbReference type="InterPro" id="IPR003593">
    <property type="entry name" value="AAA+_ATPase"/>
</dbReference>
<keyword evidence="4" id="KW-0804">Transcription</keyword>
<dbReference type="GO" id="GO:0043565">
    <property type="term" value="F:sequence-specific DNA binding"/>
    <property type="evidence" value="ECO:0007669"/>
    <property type="project" value="InterPro"/>
</dbReference>
<dbReference type="InterPro" id="IPR002078">
    <property type="entry name" value="Sigma_54_int"/>
</dbReference>
<protein>
    <submittedName>
        <fullName evidence="8">Fis family transcriptional regulator</fullName>
    </submittedName>
</protein>
<evidence type="ECO:0000256" key="4">
    <source>
        <dbReference type="ARBA" id="ARBA00023163"/>
    </source>
</evidence>
<dbReference type="Gene3D" id="3.40.50.300">
    <property type="entry name" value="P-loop containing nucleotide triphosphate hydrolases"/>
    <property type="match status" value="1"/>
</dbReference>
<feature type="domain" description="Response regulatory" evidence="7">
    <location>
        <begin position="3"/>
        <end position="117"/>
    </location>
</feature>
<dbReference type="Pfam" id="PF00072">
    <property type="entry name" value="Response_reg"/>
    <property type="match status" value="1"/>
</dbReference>
<organism evidence="8 9">
    <name type="scientific">Desulfovibrio subterraneus</name>
    <dbReference type="NCBI Taxonomy" id="2718620"/>
    <lineage>
        <taxon>Bacteria</taxon>
        <taxon>Pseudomonadati</taxon>
        <taxon>Thermodesulfobacteriota</taxon>
        <taxon>Desulfovibrionia</taxon>
        <taxon>Desulfovibrionales</taxon>
        <taxon>Desulfovibrionaceae</taxon>
        <taxon>Desulfovibrio</taxon>
    </lineage>
</organism>
<dbReference type="InterPro" id="IPR002197">
    <property type="entry name" value="HTH_Fis"/>
</dbReference>
<proteinExistence type="predicted"/>
<evidence type="ECO:0000259" key="6">
    <source>
        <dbReference type="PROSITE" id="PS50045"/>
    </source>
</evidence>
<evidence type="ECO:0000256" key="1">
    <source>
        <dbReference type="ARBA" id="ARBA00022741"/>
    </source>
</evidence>
<dbReference type="GO" id="GO:0000160">
    <property type="term" value="P:phosphorelay signal transduction system"/>
    <property type="evidence" value="ECO:0007669"/>
    <property type="project" value="InterPro"/>
</dbReference>
<evidence type="ECO:0000259" key="7">
    <source>
        <dbReference type="PROSITE" id="PS50110"/>
    </source>
</evidence>
<dbReference type="PROSITE" id="PS00676">
    <property type="entry name" value="SIGMA54_INTERACT_2"/>
    <property type="match status" value="1"/>
</dbReference>
<dbReference type="EMBL" id="BLVO01000013">
    <property type="protein sequence ID" value="GFM33461.1"/>
    <property type="molecule type" value="Genomic_DNA"/>
</dbReference>
<dbReference type="GO" id="GO:0005524">
    <property type="term" value="F:ATP binding"/>
    <property type="evidence" value="ECO:0007669"/>
    <property type="project" value="UniProtKB-KW"/>
</dbReference>
<dbReference type="Pfam" id="PF00158">
    <property type="entry name" value="Sigma54_activat"/>
    <property type="match status" value="1"/>
</dbReference>
<keyword evidence="2" id="KW-0067">ATP-binding</keyword>
<dbReference type="RefSeq" id="WP_243452129.1">
    <property type="nucleotide sequence ID" value="NZ_BLVO01000013.1"/>
</dbReference>
<dbReference type="InterPro" id="IPR011006">
    <property type="entry name" value="CheY-like_superfamily"/>
</dbReference>
<dbReference type="InterPro" id="IPR025943">
    <property type="entry name" value="Sigma_54_int_dom_ATP-bd_2"/>
</dbReference>
<dbReference type="Pfam" id="PF25601">
    <property type="entry name" value="AAA_lid_14"/>
    <property type="match status" value="1"/>
</dbReference>
<dbReference type="Pfam" id="PF02954">
    <property type="entry name" value="HTH_8"/>
    <property type="match status" value="1"/>
</dbReference>
<evidence type="ECO:0000256" key="5">
    <source>
        <dbReference type="PROSITE-ProRule" id="PRU00169"/>
    </source>
</evidence>
<dbReference type="CDD" id="cd00156">
    <property type="entry name" value="REC"/>
    <property type="match status" value="1"/>
</dbReference>
<dbReference type="Proteomes" id="UP000503840">
    <property type="component" value="Unassembled WGS sequence"/>
</dbReference>
<keyword evidence="3" id="KW-0805">Transcription regulation</keyword>
<dbReference type="SUPFAM" id="SSF46689">
    <property type="entry name" value="Homeodomain-like"/>
    <property type="match status" value="1"/>
</dbReference>
<dbReference type="Gene3D" id="1.10.8.60">
    <property type="match status" value="1"/>
</dbReference>
<evidence type="ECO:0000313" key="9">
    <source>
        <dbReference type="Proteomes" id="UP000503840"/>
    </source>
</evidence>
<dbReference type="InterPro" id="IPR009057">
    <property type="entry name" value="Homeodomain-like_sf"/>
</dbReference>
<evidence type="ECO:0000256" key="3">
    <source>
        <dbReference type="ARBA" id="ARBA00023015"/>
    </source>
</evidence>
<name>A0A7J0BJR2_9BACT</name>
<comment type="caution">
    <text evidence="8">The sequence shown here is derived from an EMBL/GenBank/DDBJ whole genome shotgun (WGS) entry which is preliminary data.</text>
</comment>
<keyword evidence="9" id="KW-1185">Reference proteome</keyword>
<dbReference type="SMART" id="SM00382">
    <property type="entry name" value="AAA"/>
    <property type="match status" value="1"/>
</dbReference>
<dbReference type="CDD" id="cd00009">
    <property type="entry name" value="AAA"/>
    <property type="match status" value="1"/>
</dbReference>
<reference evidence="8 9" key="1">
    <citation type="submission" date="2020-05" db="EMBL/GenBank/DDBJ databases">
        <title>Draft genome sequence of Desulfovibrio sp. strain HN2T.</title>
        <authorList>
            <person name="Ueno A."/>
            <person name="Tamazawa S."/>
            <person name="Tamamura S."/>
            <person name="Murakami T."/>
            <person name="Kiyama T."/>
            <person name="Inomata H."/>
            <person name="Amano Y."/>
            <person name="Miyakawa K."/>
            <person name="Tamaki H."/>
            <person name="Naganuma T."/>
            <person name="Kaneko K."/>
        </authorList>
    </citation>
    <scope>NUCLEOTIDE SEQUENCE [LARGE SCALE GENOMIC DNA]</scope>
    <source>
        <strain evidence="8 9">HN2</strain>
    </source>
</reference>
<dbReference type="PANTHER" id="PTHR32071:SF113">
    <property type="entry name" value="ALGINATE BIOSYNTHESIS TRANSCRIPTIONAL REGULATORY PROTEIN ALGB"/>
    <property type="match status" value="1"/>
</dbReference>
<feature type="domain" description="Sigma-54 factor interaction" evidence="6">
    <location>
        <begin position="136"/>
        <end position="365"/>
    </location>
</feature>
<evidence type="ECO:0000256" key="2">
    <source>
        <dbReference type="ARBA" id="ARBA00022840"/>
    </source>
</evidence>
<dbReference type="Gene3D" id="3.40.50.2300">
    <property type="match status" value="1"/>
</dbReference>
<dbReference type="InterPro" id="IPR025662">
    <property type="entry name" value="Sigma_54_int_dom_ATP-bd_1"/>
</dbReference>
<dbReference type="InterPro" id="IPR027417">
    <property type="entry name" value="P-loop_NTPase"/>
</dbReference>
<dbReference type="GO" id="GO:0006355">
    <property type="term" value="P:regulation of DNA-templated transcription"/>
    <property type="evidence" value="ECO:0007669"/>
    <property type="project" value="InterPro"/>
</dbReference>
<gene>
    <name evidence="8" type="ORF">DSM101010T_18260</name>
</gene>
<dbReference type="InterPro" id="IPR058031">
    <property type="entry name" value="AAA_lid_NorR"/>
</dbReference>
<dbReference type="PROSITE" id="PS50110">
    <property type="entry name" value="RESPONSE_REGULATORY"/>
    <property type="match status" value="1"/>
</dbReference>
<dbReference type="FunFam" id="3.40.50.300:FF:000006">
    <property type="entry name" value="DNA-binding transcriptional regulator NtrC"/>
    <property type="match status" value="1"/>
</dbReference>
<dbReference type="PANTHER" id="PTHR32071">
    <property type="entry name" value="TRANSCRIPTIONAL REGULATORY PROTEIN"/>
    <property type="match status" value="1"/>
</dbReference>
<dbReference type="SUPFAM" id="SSF52540">
    <property type="entry name" value="P-loop containing nucleoside triphosphate hydrolases"/>
    <property type="match status" value="1"/>
</dbReference>
<accession>A0A7J0BJR2</accession>
<feature type="modified residue" description="4-aspartylphosphate" evidence="5">
    <location>
        <position position="52"/>
    </location>
</feature>
<dbReference type="SMART" id="SM00448">
    <property type="entry name" value="REC"/>
    <property type="match status" value="1"/>
</dbReference>
<dbReference type="InterPro" id="IPR001789">
    <property type="entry name" value="Sig_transdc_resp-reg_receiver"/>
</dbReference>
<sequence length="543" mass="58652">MARILIIDDDPDISTIIAQLAEDAGHAPYTAGTLGDGLRRLHSTPIDLVFLDVRLPDGRGIDALADIRKSEGQPDVIIITGLGDPDGAELAIQNGAWDYIEKGSTLKQIAFSMDRALKYRERHRPGESRSLKRDKLVGDSPAVHAVLDNLVVAATGEASVLITGETGTGKEVVARTVHENSNRASGPFVVLDCASIPANLVEGELFGHVKGSFTGATASRQGVVGQADGGTLFLDEVGELPLAMQGAFLRVLQEKRYRPVGSTRELVSDFRLVAATNRDLESMCRAGTFRTDLFYRLKSCAILVPPLRQRLEDVPALARHHLDGICARYGWQPKQLSEELLSLLMHYEWPGNVRELVQTLERTAVFAADEETIYPEHLPVDIRARAAGRMVQRTCSLESSVAEMPQAQDVVPEQAGTDVRGAAVVSSADVLGDVLGDVPAVSPSASPADSTGTAVESAGQEVASEPDFVSRYLETGGETGAGRRGTIPRFKEFRTACIDHIEKAYLERLLDVADGSIKDACRLSGLSRTRLYVLMKSHGVVRE</sequence>
<dbReference type="SUPFAM" id="SSF52172">
    <property type="entry name" value="CheY-like"/>
    <property type="match status" value="1"/>
</dbReference>
<dbReference type="PROSITE" id="PS50045">
    <property type="entry name" value="SIGMA54_INTERACT_4"/>
    <property type="match status" value="1"/>
</dbReference>
<keyword evidence="1" id="KW-0547">Nucleotide-binding</keyword>
<keyword evidence="5" id="KW-0597">Phosphoprotein</keyword>